<dbReference type="GO" id="GO:0003682">
    <property type="term" value="F:chromatin binding"/>
    <property type="evidence" value="ECO:0007669"/>
    <property type="project" value="TreeGrafter"/>
</dbReference>
<evidence type="ECO:0000259" key="10">
    <source>
        <dbReference type="PROSITE" id="PS50137"/>
    </source>
</evidence>
<proteinExistence type="inferred from homology"/>
<dbReference type="SMART" id="SM00358">
    <property type="entry name" value="DSRM"/>
    <property type="match status" value="1"/>
</dbReference>
<dbReference type="EMBL" id="CAJNOO010006770">
    <property type="protein sequence ID" value="CAF1455022.1"/>
    <property type="molecule type" value="Genomic_DNA"/>
</dbReference>
<feature type="domain" description="DRBM" evidence="10">
    <location>
        <begin position="4"/>
        <end position="74"/>
    </location>
</feature>
<dbReference type="InterPro" id="IPR014720">
    <property type="entry name" value="dsRBD_dom"/>
</dbReference>
<dbReference type="GO" id="GO:0009411">
    <property type="term" value="P:response to UV"/>
    <property type="evidence" value="ECO:0007669"/>
    <property type="project" value="TreeGrafter"/>
</dbReference>
<keyword evidence="8" id="KW-0694">RNA-binding</keyword>
<keyword evidence="3" id="KW-0548">Nucleotidyltransferase</keyword>
<evidence type="ECO:0000256" key="3">
    <source>
        <dbReference type="ARBA" id="ARBA00022932"/>
    </source>
</evidence>
<dbReference type="GO" id="GO:0042276">
    <property type="term" value="P:error-prone translesion synthesis"/>
    <property type="evidence" value="ECO:0007669"/>
    <property type="project" value="InterPro"/>
</dbReference>
<organism evidence="11 12">
    <name type="scientific">Rotaria sordida</name>
    <dbReference type="NCBI Taxonomy" id="392033"/>
    <lineage>
        <taxon>Eukaryota</taxon>
        <taxon>Metazoa</taxon>
        <taxon>Spiralia</taxon>
        <taxon>Gnathifera</taxon>
        <taxon>Rotifera</taxon>
        <taxon>Eurotatoria</taxon>
        <taxon>Bdelloidea</taxon>
        <taxon>Philodinida</taxon>
        <taxon>Philodinidae</taxon>
        <taxon>Rotaria</taxon>
    </lineage>
</organism>
<feature type="compositionally biased region" description="Polar residues" evidence="9">
    <location>
        <begin position="185"/>
        <end position="207"/>
    </location>
</feature>
<dbReference type="EC" id="2.7.7.7" evidence="2"/>
<evidence type="ECO:0000256" key="1">
    <source>
        <dbReference type="ARBA" id="ARBA00009762"/>
    </source>
</evidence>
<protein>
    <recommendedName>
        <fullName evidence="4">DNA-directed primase/polymerase protein</fullName>
        <ecNumber evidence="6">2.7.7.102</ecNumber>
        <ecNumber evidence="2">2.7.7.7</ecNumber>
    </recommendedName>
</protein>
<gene>
    <name evidence="11" type="ORF">RFH988_LOCUS36920</name>
</gene>
<reference evidence="11" key="1">
    <citation type="submission" date="2021-02" db="EMBL/GenBank/DDBJ databases">
        <authorList>
            <person name="Nowell W R."/>
        </authorList>
    </citation>
    <scope>NUCLEOTIDE SEQUENCE</scope>
</reference>
<dbReference type="Pfam" id="PF00035">
    <property type="entry name" value="dsrm"/>
    <property type="match status" value="1"/>
</dbReference>
<dbReference type="GO" id="GO:0031297">
    <property type="term" value="P:replication fork processing"/>
    <property type="evidence" value="ECO:0007669"/>
    <property type="project" value="TreeGrafter"/>
</dbReference>
<dbReference type="GO" id="GO:0003723">
    <property type="term" value="F:RNA binding"/>
    <property type="evidence" value="ECO:0007669"/>
    <property type="project" value="UniProtKB-UniRule"/>
</dbReference>
<dbReference type="Proteomes" id="UP000663882">
    <property type="component" value="Unassembled WGS sequence"/>
</dbReference>
<keyword evidence="3" id="KW-0239">DNA-directed DNA polymerase</keyword>
<dbReference type="GO" id="GO:0005759">
    <property type="term" value="C:mitochondrial matrix"/>
    <property type="evidence" value="ECO:0007669"/>
    <property type="project" value="TreeGrafter"/>
</dbReference>
<comment type="catalytic activity">
    <reaction evidence="7">
        <text>DNA(n) + a 2'-deoxyribonucleoside 5'-triphosphate = DNA(n+1) + diphosphate</text>
        <dbReference type="Rhea" id="RHEA:22508"/>
        <dbReference type="Rhea" id="RHEA-COMP:17339"/>
        <dbReference type="Rhea" id="RHEA-COMP:17340"/>
        <dbReference type="ChEBI" id="CHEBI:33019"/>
        <dbReference type="ChEBI" id="CHEBI:61560"/>
        <dbReference type="ChEBI" id="CHEBI:173112"/>
        <dbReference type="EC" id="2.7.7.7"/>
    </reaction>
    <physiologicalReaction direction="left-to-right" evidence="7">
        <dbReference type="Rhea" id="RHEA:22509"/>
    </physiologicalReaction>
</comment>
<dbReference type="GO" id="GO:0006264">
    <property type="term" value="P:mitochondrial DNA replication"/>
    <property type="evidence" value="ECO:0007669"/>
    <property type="project" value="TreeGrafter"/>
</dbReference>
<dbReference type="Gene3D" id="3.30.160.20">
    <property type="match status" value="1"/>
</dbReference>
<dbReference type="PANTHER" id="PTHR31399:SF0">
    <property type="entry name" value="DNA-DIRECTED PRIMASE_POLYMERASE PROTEIN"/>
    <property type="match status" value="1"/>
</dbReference>
<dbReference type="PANTHER" id="PTHR31399">
    <property type="entry name" value="DNA-DIRECTED PRIMASE / POLYMERASE PROTEIN"/>
    <property type="match status" value="1"/>
</dbReference>
<accession>A0A815PWU4</accession>
<dbReference type="SUPFAM" id="SSF54768">
    <property type="entry name" value="dsRNA-binding domain-like"/>
    <property type="match status" value="1"/>
</dbReference>
<comment type="caution">
    <text evidence="11">The sequence shown here is derived from an EMBL/GenBank/DDBJ whole genome shotgun (WGS) entry which is preliminary data.</text>
</comment>
<evidence type="ECO:0000313" key="12">
    <source>
        <dbReference type="Proteomes" id="UP000663882"/>
    </source>
</evidence>
<evidence type="ECO:0000256" key="2">
    <source>
        <dbReference type="ARBA" id="ARBA00012417"/>
    </source>
</evidence>
<evidence type="ECO:0000256" key="5">
    <source>
        <dbReference type="ARBA" id="ARBA00044677"/>
    </source>
</evidence>
<name>A0A815PWU4_9BILA</name>
<evidence type="ECO:0000256" key="4">
    <source>
        <dbReference type="ARBA" id="ARBA00026139"/>
    </source>
</evidence>
<sequence length="207" mass="24373">MEKSWKNRLQEYCQKHNLPLPNYRIRQQSGASHEMKFQVEVEVNGRWYIGQENCSSKKEAEHSAAQKACTDLISNNLEPDPIEQTHHREDDSIQHMPAEYADIERFISNMVESFSGRIRKIRPPLDARGKYRIEITGNYRYCDNIQRHHKKNQVYFLVDPINRLYYQRCHDRDCQGFQSAKHKIPTTQTSDIQHEANSSGKCPNHSN</sequence>
<dbReference type="Pfam" id="PF03121">
    <property type="entry name" value="Herpes_UL52"/>
    <property type="match status" value="1"/>
</dbReference>
<dbReference type="OrthoDB" id="5988181at2759"/>
<evidence type="ECO:0000313" key="11">
    <source>
        <dbReference type="EMBL" id="CAF1455022.1"/>
    </source>
</evidence>
<dbReference type="GO" id="GO:0005634">
    <property type="term" value="C:nucleus"/>
    <property type="evidence" value="ECO:0007669"/>
    <property type="project" value="TreeGrafter"/>
</dbReference>
<dbReference type="EC" id="2.7.7.102" evidence="6"/>
<evidence type="ECO:0000256" key="7">
    <source>
        <dbReference type="ARBA" id="ARBA00047303"/>
    </source>
</evidence>
<evidence type="ECO:0000256" key="8">
    <source>
        <dbReference type="PROSITE-ProRule" id="PRU00266"/>
    </source>
</evidence>
<evidence type="ECO:0000256" key="6">
    <source>
        <dbReference type="ARBA" id="ARBA00044768"/>
    </source>
</evidence>
<feature type="region of interest" description="Disordered" evidence="9">
    <location>
        <begin position="180"/>
        <end position="207"/>
    </location>
</feature>
<dbReference type="GO" id="GO:0003887">
    <property type="term" value="F:DNA-directed DNA polymerase activity"/>
    <property type="evidence" value="ECO:0007669"/>
    <property type="project" value="UniProtKB-KW"/>
</dbReference>
<comment type="catalytic activity">
    <reaction evidence="5">
        <text>ssDNA + n NTP = ssDNA/pppN(pN)n-1 hybrid + (n-1) diphosphate.</text>
        <dbReference type="EC" id="2.7.7.102"/>
    </reaction>
</comment>
<keyword evidence="3" id="KW-0808">Transferase</keyword>
<dbReference type="AlphaFoldDB" id="A0A815PWU4"/>
<dbReference type="PROSITE" id="PS50137">
    <property type="entry name" value="DS_RBD"/>
    <property type="match status" value="1"/>
</dbReference>
<comment type="similarity">
    <text evidence="1">Belongs to the eukaryotic-type primase small subunit family.</text>
</comment>
<dbReference type="InterPro" id="IPR044917">
    <property type="entry name" value="PRIMPOL"/>
</dbReference>
<dbReference type="CDD" id="cd10845">
    <property type="entry name" value="DSRM_RNAse_III_family"/>
    <property type="match status" value="1"/>
</dbReference>
<evidence type="ECO:0000256" key="9">
    <source>
        <dbReference type="SAM" id="MobiDB-lite"/>
    </source>
</evidence>